<organism evidence="2 3">
    <name type="scientific">Macrostomum lignano</name>
    <dbReference type="NCBI Taxonomy" id="282301"/>
    <lineage>
        <taxon>Eukaryota</taxon>
        <taxon>Metazoa</taxon>
        <taxon>Spiralia</taxon>
        <taxon>Lophotrochozoa</taxon>
        <taxon>Platyhelminthes</taxon>
        <taxon>Rhabditophora</taxon>
        <taxon>Macrostomorpha</taxon>
        <taxon>Macrostomida</taxon>
        <taxon>Macrostomidae</taxon>
        <taxon>Macrostomum</taxon>
    </lineage>
</organism>
<dbReference type="AlphaFoldDB" id="A0A267GR70"/>
<feature type="compositionally biased region" description="Basic and acidic residues" evidence="1">
    <location>
        <begin position="858"/>
        <end position="872"/>
    </location>
</feature>
<reference evidence="2 3" key="1">
    <citation type="submission" date="2017-06" db="EMBL/GenBank/DDBJ databases">
        <title>A platform for efficient transgenesis in Macrostomum lignano, a flatworm model organism for stem cell research.</title>
        <authorList>
            <person name="Berezikov E."/>
        </authorList>
    </citation>
    <scope>NUCLEOTIDE SEQUENCE [LARGE SCALE GENOMIC DNA]</scope>
    <source>
        <strain evidence="2">DV1</strain>
        <tissue evidence="2">Whole organism</tissue>
    </source>
</reference>
<sequence length="927" mass="102005">IYSTSKNTMETKEITDENPSKVVINETASQKEEIDSISKESDLINQLSEAAVEINLCEALAGGPDDAEDDIEEHEAVLAAVETESASYDEEPVKHESGIPAESDSLKDVKPKLCFICQTAVASLFCESCSSEHISTNLCLHCFIKYHKGDIKHGARVLSADEIIKNLQAEINTLEMPYSLRDYDSLIDNKVFKNSYLALLTECKGVTAELIGRAQRFINALQERDSVECRELRNAWREKEDRLKFARSVQQANCAKVQQYQCRLAAAITRLEKLRDGGGQGDGEAAELTDDGDCSGLLEQLTNIYQSKPQPQQQPVLSPDEPLLLIQFAAPSNLADLLDRFSSVCSEIERVFSVPYTRHPVSSGTLVSRGSSLLTGLPTSVSPGDTLTYRLIDSRVLGYGLFGAALDHPHRSCLLRAMATDVSLKLASGQLNLSNQLLSGYVPKIGDQVLARCEGFWRRGRVAYSHDSGFSSANSGLTYWGVQLTDMVRIEKVASNDIIDVSSTPNGYGRFPDIPQLAILACLVEPYEKSPFEDRAWLARWLADRGVDLPDCGGATAVKQDDFDDAAKGPPVRIRIVRQIEFRQKLAHLVQLWPCGTDESDKDKIQACSIDFANELERQKKAQAAASQSVCRDIRLGTDPTVSCSRAMFNAPAEDQQAIDFRREPTQMESSNHQQQTEGNQADNADAPSSTEGSCPPATAAVPQQQSADQFPPSAPTVENWGKCSSTESEVQQQQPIVVQEPTRRCINRPTVIKALCNQQQMYYNDYRYSNKDRQPKDFSNAQCFFCMQFGHIQAHCKYRELASGVQGQSRRLPLHQQQSSHASVNQPGEVDNPKPTDRTDGEGGPDEPAAAAAATPEVEHHAGFDGSDGVRRRNNNSGRADADAGETGAEVNADSSRRRQQRNGGGKSKSRNKKDGTGYRGTVRRK</sequence>
<name>A0A267GR70_9PLAT</name>
<feature type="compositionally biased region" description="Polar residues" evidence="1">
    <location>
        <begin position="808"/>
        <end position="827"/>
    </location>
</feature>
<dbReference type="Proteomes" id="UP000215902">
    <property type="component" value="Unassembled WGS sequence"/>
</dbReference>
<feature type="compositionally biased region" description="Basic and acidic residues" evidence="1">
    <location>
        <begin position="832"/>
        <end position="842"/>
    </location>
</feature>
<proteinExistence type="predicted"/>
<evidence type="ECO:0000256" key="1">
    <source>
        <dbReference type="SAM" id="MobiDB-lite"/>
    </source>
</evidence>
<keyword evidence="3" id="KW-1185">Reference proteome</keyword>
<evidence type="ECO:0000313" key="3">
    <source>
        <dbReference type="Proteomes" id="UP000215902"/>
    </source>
</evidence>
<gene>
    <name evidence="2" type="ORF">BOX15_Mlig001290g4</name>
</gene>
<comment type="caution">
    <text evidence="2">The sequence shown here is derived from an EMBL/GenBank/DDBJ whole genome shotgun (WGS) entry which is preliminary data.</text>
</comment>
<feature type="region of interest" description="Disordered" evidence="1">
    <location>
        <begin position="83"/>
        <end position="102"/>
    </location>
</feature>
<evidence type="ECO:0000313" key="2">
    <source>
        <dbReference type="EMBL" id="PAA87857.1"/>
    </source>
</evidence>
<dbReference type="CDD" id="cd19757">
    <property type="entry name" value="Bbox1"/>
    <property type="match status" value="1"/>
</dbReference>
<protein>
    <submittedName>
        <fullName evidence="2">Uncharacterized protein</fullName>
    </submittedName>
</protein>
<feature type="compositionally biased region" description="Polar residues" evidence="1">
    <location>
        <begin position="667"/>
        <end position="693"/>
    </location>
</feature>
<feature type="region of interest" description="Disordered" evidence="1">
    <location>
        <begin position="665"/>
        <end position="730"/>
    </location>
</feature>
<dbReference type="EMBL" id="NIVC01000215">
    <property type="protein sequence ID" value="PAA87857.1"/>
    <property type="molecule type" value="Genomic_DNA"/>
</dbReference>
<feature type="region of interest" description="Disordered" evidence="1">
    <location>
        <begin position="808"/>
        <end position="927"/>
    </location>
</feature>
<accession>A0A267GR70</accession>
<feature type="non-terminal residue" evidence="2">
    <location>
        <position position="1"/>
    </location>
</feature>